<feature type="signal peptide" evidence="1">
    <location>
        <begin position="1"/>
        <end position="23"/>
    </location>
</feature>
<dbReference type="Gene3D" id="3.90.210.10">
    <property type="entry name" value="Heat-Labile Enterotoxin, subunit A"/>
    <property type="match status" value="1"/>
</dbReference>
<organism evidence="2 3">
    <name type="scientific">Morganella morganii</name>
    <name type="common">Proteus morganii</name>
    <dbReference type="NCBI Taxonomy" id="582"/>
    <lineage>
        <taxon>Bacteria</taxon>
        <taxon>Pseudomonadati</taxon>
        <taxon>Pseudomonadota</taxon>
        <taxon>Gammaproteobacteria</taxon>
        <taxon>Enterobacterales</taxon>
        <taxon>Morganellaceae</taxon>
        <taxon>Morganella</taxon>
    </lineage>
</organism>
<dbReference type="SUPFAM" id="SSF56399">
    <property type="entry name" value="ADP-ribosylation"/>
    <property type="match status" value="1"/>
</dbReference>
<dbReference type="RefSeq" id="WP_108656762.1">
    <property type="nucleotide sequence ID" value="NZ_CP028956.1"/>
</dbReference>
<dbReference type="Pfam" id="PF02917">
    <property type="entry name" value="Pertussis_S1"/>
    <property type="match status" value="1"/>
</dbReference>
<evidence type="ECO:0000313" key="3">
    <source>
        <dbReference type="Proteomes" id="UP000244682"/>
    </source>
</evidence>
<evidence type="ECO:0000313" key="2">
    <source>
        <dbReference type="EMBL" id="AWC94718.1"/>
    </source>
</evidence>
<dbReference type="InterPro" id="IPR003898">
    <property type="entry name" value="Borpert_toxA"/>
</dbReference>
<accession>A0AAU8ZP21</accession>
<evidence type="ECO:0000256" key="1">
    <source>
        <dbReference type="SAM" id="SignalP"/>
    </source>
</evidence>
<sequence length="264" mass="29746">MMNRLISYLLFFFSAINSALSFAVPPVPEVVYRLDSRSPDEIFNSGFNSWGNNRELLPHLVGDTSRNRTDGLISTSSNINAIERIAQDIMLLDDDVVWLYTIVPGSDFYEINGSLLNAYSNPNLPESVRNQSLNMHTRFGWQHEYVNAAGHIDRSTIINARQVRWVNGSIDMHNTEIRDNPNVGDNLLPAVNANYLLPNQEVANLPVGYFRDFEDDPTSLPFSLDGCLNLSKKGPVCKSVPYSLFKESIIDELNGRLFILFLSV</sequence>
<proteinExistence type="predicted"/>
<name>A0AAU8ZP21_MORMO</name>
<feature type="chain" id="PRO_5043908285" description="Pertussis toxin subunit 1" evidence="1">
    <location>
        <begin position="24"/>
        <end position="264"/>
    </location>
</feature>
<dbReference type="GO" id="GO:0003950">
    <property type="term" value="F:NAD+ poly-ADP-ribosyltransferase activity"/>
    <property type="evidence" value="ECO:0007669"/>
    <property type="project" value="InterPro"/>
</dbReference>
<evidence type="ECO:0008006" key="4">
    <source>
        <dbReference type="Google" id="ProtNLM"/>
    </source>
</evidence>
<protein>
    <recommendedName>
        <fullName evidence="4">Pertussis toxin subunit 1</fullName>
    </recommendedName>
</protein>
<dbReference type="AlphaFoldDB" id="A0AAU8ZP21"/>
<dbReference type="Proteomes" id="UP000244682">
    <property type="component" value="Chromosome"/>
</dbReference>
<dbReference type="EMBL" id="CP028956">
    <property type="protein sequence ID" value="AWC94718.1"/>
    <property type="molecule type" value="Genomic_DNA"/>
</dbReference>
<keyword evidence="1" id="KW-0732">Signal</keyword>
<reference evidence="2 3" key="1">
    <citation type="submission" date="2018-04" db="EMBL/GenBank/DDBJ databases">
        <title>Whole genome sequencing of Morganella morganii AR_0133.</title>
        <authorList>
            <person name="Conlan S."/>
            <person name="Thomas P.J."/>
            <person name="Mullikin J."/>
            <person name="Frank K.M."/>
            <person name="Segre J.A."/>
        </authorList>
    </citation>
    <scope>NUCLEOTIDE SEQUENCE [LARGE SCALE GENOMIC DNA]</scope>
    <source>
        <strain evidence="2 3">AR_0133</strain>
    </source>
</reference>
<dbReference type="GO" id="GO:0005576">
    <property type="term" value="C:extracellular region"/>
    <property type="evidence" value="ECO:0007669"/>
    <property type="project" value="InterPro"/>
</dbReference>
<gene>
    <name evidence="2" type="ORF">AM380_14270</name>
</gene>